<evidence type="ECO:0000256" key="2">
    <source>
        <dbReference type="ARBA" id="ARBA00022670"/>
    </source>
</evidence>
<dbReference type="GO" id="GO:0006508">
    <property type="term" value="P:proteolysis"/>
    <property type="evidence" value="ECO:0007669"/>
    <property type="project" value="UniProtKB-KW"/>
</dbReference>
<dbReference type="InterPro" id="IPR004236">
    <property type="entry name" value="Pept_S1_alpha_lytic"/>
</dbReference>
<evidence type="ECO:0000259" key="11">
    <source>
        <dbReference type="Pfam" id="PF00089"/>
    </source>
</evidence>
<evidence type="ECO:0000256" key="1">
    <source>
        <dbReference type="ARBA" id="ARBA00007664"/>
    </source>
</evidence>
<dbReference type="OrthoDB" id="8781117at2"/>
<evidence type="ECO:0000256" key="3">
    <source>
        <dbReference type="ARBA" id="ARBA00022729"/>
    </source>
</evidence>
<dbReference type="AlphaFoldDB" id="H5XEH4"/>
<dbReference type="PRINTS" id="PR00861">
    <property type="entry name" value="ALYTICPTASE"/>
</dbReference>
<feature type="active site" description="Charge relay system" evidence="8">
    <location>
        <position position="252"/>
    </location>
</feature>
<feature type="active site" description="Charge relay system" evidence="8">
    <location>
        <position position="333"/>
    </location>
</feature>
<sequence length="379" mass="38857">MNRKTAARLIASVTLAAGTAMAFTLPATAAPAAPDSVVPTTEADPVVKAMQRDLGLTKEQAEQRLRSEAEARKVHEAVTADLGADFAGAHYDAALGKLVVGVTDAAEFDEVRAAGAKPRLVEHTVADLEQAAAALDAKENSAPESVTGWYVDVEANSVVVTTAVGTAEQAERFVDRAGVDADAVAVVESKESPRALMDIIGGNAYYMGSGGRCSIGFAVQGGFVTAGHCGTTGTSTSSPTGRFAGSSFPGNDYAFVQTGSGDTLRPWVNMYNGSARVVSGSSEAPVGSSVCRSGSTTGWHCGTIQAKNQTVRYAEGTVYGLTRTNVCAEPGDSGGSFISGNQAQGMTSGGSGNCTWGGTTYFQPVNEVLNAYGLRLITG</sequence>
<feature type="active site" description="Charge relay system" evidence="8">
    <location>
        <position position="228"/>
    </location>
</feature>
<dbReference type="CDD" id="cd21112">
    <property type="entry name" value="alphaLP-like"/>
    <property type="match status" value="1"/>
</dbReference>
<reference evidence="13 14" key="1">
    <citation type="submission" date="2011-11" db="EMBL/GenBank/DDBJ databases">
        <title>The Noncontiguous Finished sequence of Saccharomonospora cyanea NA-134.</title>
        <authorList>
            <consortium name="US DOE Joint Genome Institute"/>
            <person name="Lucas S."/>
            <person name="Han J."/>
            <person name="Lapidus A."/>
            <person name="Cheng J.-F."/>
            <person name="Goodwin L."/>
            <person name="Pitluck S."/>
            <person name="Peters L."/>
            <person name="Ovchinnikova G."/>
            <person name="Lu M."/>
            <person name="Detter J.C."/>
            <person name="Han C."/>
            <person name="Tapia R."/>
            <person name="Land M."/>
            <person name="Hauser L."/>
            <person name="Kyrpides N."/>
            <person name="Ivanova N."/>
            <person name="Pagani I."/>
            <person name="Brambilla E.-M."/>
            <person name="Klenk H.-P."/>
            <person name="Woyke T."/>
        </authorList>
    </citation>
    <scope>NUCLEOTIDE SEQUENCE [LARGE SCALE GENOMIC DNA]</scope>
    <source>
        <strain evidence="13 14">NA-134</strain>
    </source>
</reference>
<feature type="disulfide bond" evidence="9">
    <location>
        <begin position="213"/>
        <end position="229"/>
    </location>
</feature>
<evidence type="ECO:0000256" key="4">
    <source>
        <dbReference type="ARBA" id="ARBA00022801"/>
    </source>
</evidence>
<feature type="chain" id="PRO_5038914517" evidence="10">
    <location>
        <begin position="30"/>
        <end position="379"/>
    </location>
</feature>
<dbReference type="HOGENOM" id="CLU_030648_2_0_11"/>
<gene>
    <name evidence="13" type="ORF">SaccyDRAFT_2583</name>
</gene>
<evidence type="ECO:0000313" key="13">
    <source>
        <dbReference type="EMBL" id="EHR61442.1"/>
    </source>
</evidence>
<keyword evidence="4" id="KW-0378">Hydrolase</keyword>
<evidence type="ECO:0000256" key="10">
    <source>
        <dbReference type="SAM" id="SignalP"/>
    </source>
</evidence>
<accession>H5XEH4</accession>
<evidence type="ECO:0000256" key="9">
    <source>
        <dbReference type="PIRSR" id="PIRSR001134-2"/>
    </source>
</evidence>
<keyword evidence="7 9" id="KW-1015">Disulfide bond</keyword>
<evidence type="ECO:0000256" key="7">
    <source>
        <dbReference type="ARBA" id="ARBA00023157"/>
    </source>
</evidence>
<name>H5XEH4_9PSEU</name>
<dbReference type="PIRSF" id="PIRSF001134">
    <property type="entry name" value="Streptogrisin"/>
    <property type="match status" value="1"/>
</dbReference>
<dbReference type="InterPro" id="IPR009003">
    <property type="entry name" value="Peptidase_S1_PA"/>
</dbReference>
<dbReference type="InterPro" id="IPR043504">
    <property type="entry name" value="Peptidase_S1_PA_chymotrypsin"/>
</dbReference>
<dbReference type="SUPFAM" id="SSF50494">
    <property type="entry name" value="Trypsin-like serine proteases"/>
    <property type="match status" value="1"/>
</dbReference>
<keyword evidence="2 13" id="KW-0645">Protease</keyword>
<evidence type="ECO:0000313" key="14">
    <source>
        <dbReference type="Proteomes" id="UP000002791"/>
    </source>
</evidence>
<organism evidence="13 14">
    <name type="scientific">Saccharomonospora cyanea NA-134</name>
    <dbReference type="NCBI Taxonomy" id="882082"/>
    <lineage>
        <taxon>Bacteria</taxon>
        <taxon>Bacillati</taxon>
        <taxon>Actinomycetota</taxon>
        <taxon>Actinomycetes</taxon>
        <taxon>Pseudonocardiales</taxon>
        <taxon>Pseudonocardiaceae</taxon>
        <taxon>Saccharomonospora</taxon>
    </lineage>
</organism>
<keyword evidence="5" id="KW-0720">Serine protease</keyword>
<keyword evidence="3 10" id="KW-0732">Signal</keyword>
<feature type="disulfide bond" evidence="9">
    <location>
        <begin position="327"/>
        <end position="354"/>
    </location>
</feature>
<dbReference type="InterPro" id="IPR035070">
    <property type="entry name" value="Streptogrisin_prodomain"/>
</dbReference>
<comment type="similarity">
    <text evidence="1">Belongs to the peptidase S1 family.</text>
</comment>
<feature type="disulfide bond" evidence="9">
    <location>
        <begin position="291"/>
        <end position="301"/>
    </location>
</feature>
<evidence type="ECO:0000256" key="5">
    <source>
        <dbReference type="ARBA" id="ARBA00022825"/>
    </source>
</evidence>
<proteinExistence type="inferred from homology"/>
<dbReference type="Pfam" id="PF00089">
    <property type="entry name" value="Trypsin"/>
    <property type="match status" value="1"/>
</dbReference>
<dbReference type="RefSeq" id="WP_005456627.1">
    <property type="nucleotide sequence ID" value="NZ_CM001440.1"/>
</dbReference>
<feature type="domain" description="Peptidase S1" evidence="11">
    <location>
        <begin position="217"/>
        <end position="369"/>
    </location>
</feature>
<dbReference type="STRING" id="882082.SaccyDRAFT_2583"/>
<dbReference type="Proteomes" id="UP000002791">
    <property type="component" value="Chromosome"/>
</dbReference>
<evidence type="ECO:0000259" key="12">
    <source>
        <dbReference type="Pfam" id="PF02983"/>
    </source>
</evidence>
<keyword evidence="6" id="KW-0865">Zymogen</keyword>
<dbReference type="InterPro" id="IPR001254">
    <property type="entry name" value="Trypsin_dom"/>
</dbReference>
<evidence type="ECO:0000256" key="6">
    <source>
        <dbReference type="ARBA" id="ARBA00023145"/>
    </source>
</evidence>
<protein>
    <submittedName>
        <fullName evidence="13">Alpha-lytic protease proenzyme</fullName>
    </submittedName>
</protein>
<dbReference type="GO" id="GO:0005576">
    <property type="term" value="C:extracellular region"/>
    <property type="evidence" value="ECO:0007669"/>
    <property type="project" value="InterPro"/>
</dbReference>
<dbReference type="InterPro" id="IPR001316">
    <property type="entry name" value="Pept_S1A_streptogrisin"/>
</dbReference>
<dbReference type="GO" id="GO:0004252">
    <property type="term" value="F:serine-type endopeptidase activity"/>
    <property type="evidence" value="ECO:0007669"/>
    <property type="project" value="InterPro"/>
</dbReference>
<dbReference type="InterPro" id="IPR037295">
    <property type="entry name" value="Alpha-lytic_protease_prodomain"/>
</dbReference>
<dbReference type="Gene3D" id="3.30.300.50">
    <property type="match status" value="2"/>
</dbReference>
<dbReference type="Pfam" id="PF02983">
    <property type="entry name" value="Pro_Al_protease"/>
    <property type="match status" value="1"/>
</dbReference>
<dbReference type="Gene3D" id="2.40.10.10">
    <property type="entry name" value="Trypsin-like serine proteases"/>
    <property type="match status" value="2"/>
</dbReference>
<keyword evidence="14" id="KW-1185">Reference proteome</keyword>
<evidence type="ECO:0000256" key="8">
    <source>
        <dbReference type="PIRSR" id="PIRSR001134-1"/>
    </source>
</evidence>
<dbReference type="SUPFAM" id="SSF54806">
    <property type="entry name" value="Alpha-lytic protease prodomain"/>
    <property type="match status" value="1"/>
</dbReference>
<dbReference type="eggNOG" id="COG3979">
    <property type="taxonomic scope" value="Bacteria"/>
</dbReference>
<feature type="signal peptide" evidence="10">
    <location>
        <begin position="1"/>
        <end position="29"/>
    </location>
</feature>
<dbReference type="EMBL" id="CM001440">
    <property type="protein sequence ID" value="EHR61442.1"/>
    <property type="molecule type" value="Genomic_DNA"/>
</dbReference>
<feature type="domain" description="Peptidase S1A alpha-lytic prodomain" evidence="12">
    <location>
        <begin position="123"/>
        <end position="181"/>
    </location>
</feature>